<evidence type="ECO:0000256" key="1">
    <source>
        <dbReference type="SAM" id="MobiDB-lite"/>
    </source>
</evidence>
<dbReference type="HOGENOM" id="CLU_2005563_0_0_1"/>
<feature type="compositionally biased region" description="Basic and acidic residues" evidence="1">
    <location>
        <begin position="81"/>
        <end position="124"/>
    </location>
</feature>
<reference evidence="3" key="1">
    <citation type="journal article" date="2011" name="Genome Biol.">
        <title>Comparative and functional genomics provide insights into the pathogenicity of dermatophytic fungi.</title>
        <authorList>
            <person name="Burmester A."/>
            <person name="Shelest E."/>
            <person name="Gloeckner G."/>
            <person name="Heddergott C."/>
            <person name="Schindler S."/>
            <person name="Staib P."/>
            <person name="Heidel A."/>
            <person name="Felder M."/>
            <person name="Petzold A."/>
            <person name="Szafranski K."/>
            <person name="Feuermann M."/>
            <person name="Pedruzzi I."/>
            <person name="Priebe S."/>
            <person name="Groth M."/>
            <person name="Winkler R."/>
            <person name="Li W."/>
            <person name="Kniemeyer O."/>
            <person name="Schroeckh V."/>
            <person name="Hertweck C."/>
            <person name="Hube B."/>
            <person name="White T.C."/>
            <person name="Platzer M."/>
            <person name="Guthke R."/>
            <person name="Heitman J."/>
            <person name="Woestemeyer J."/>
            <person name="Zipfel P.F."/>
            <person name="Monod M."/>
            <person name="Brakhage A.A."/>
        </authorList>
    </citation>
    <scope>NUCLEOTIDE SEQUENCE [LARGE SCALE GENOMIC DNA]</scope>
    <source>
        <strain evidence="3">HKI 0517</strain>
    </source>
</reference>
<sequence>MYKGEREASGFTGWELGVKVLVEVVSQISQGEEEKIKKLDSRRQTVKIASSKDRSSSSSGKARQCIKDKIGRGKERKQRKSKTDDTSGKQEEKTHKRKKTQENENARQTDLKAESRAEQEDISR</sequence>
<name>D4D8G1_TRIVH</name>
<evidence type="ECO:0000313" key="2">
    <source>
        <dbReference type="EMBL" id="EFE41829.1"/>
    </source>
</evidence>
<accession>D4D8G1</accession>
<gene>
    <name evidence="2" type="ORF">TRV_03397</name>
</gene>
<dbReference type="EMBL" id="ACYE01000177">
    <property type="protein sequence ID" value="EFE41829.1"/>
    <property type="molecule type" value="Genomic_DNA"/>
</dbReference>
<feature type="region of interest" description="Disordered" evidence="1">
    <location>
        <begin position="32"/>
        <end position="124"/>
    </location>
</feature>
<feature type="compositionally biased region" description="Basic and acidic residues" evidence="1">
    <location>
        <begin position="32"/>
        <end position="43"/>
    </location>
</feature>
<comment type="caution">
    <text evidence="2">The sequence shown here is derived from an EMBL/GenBank/DDBJ whole genome shotgun (WGS) entry which is preliminary data.</text>
</comment>
<dbReference type="RefSeq" id="XP_003022447.1">
    <property type="nucleotide sequence ID" value="XM_003022401.1"/>
</dbReference>
<dbReference type="Proteomes" id="UP000008383">
    <property type="component" value="Unassembled WGS sequence"/>
</dbReference>
<dbReference type="GeneID" id="9580994"/>
<protein>
    <submittedName>
        <fullName evidence="2">Uncharacterized protein</fullName>
    </submittedName>
</protein>
<organism evidence="2 3">
    <name type="scientific">Trichophyton verrucosum (strain HKI 0517)</name>
    <dbReference type="NCBI Taxonomy" id="663202"/>
    <lineage>
        <taxon>Eukaryota</taxon>
        <taxon>Fungi</taxon>
        <taxon>Dikarya</taxon>
        <taxon>Ascomycota</taxon>
        <taxon>Pezizomycotina</taxon>
        <taxon>Eurotiomycetes</taxon>
        <taxon>Eurotiomycetidae</taxon>
        <taxon>Onygenales</taxon>
        <taxon>Arthrodermataceae</taxon>
        <taxon>Trichophyton</taxon>
    </lineage>
</organism>
<keyword evidence="3" id="KW-1185">Reference proteome</keyword>
<proteinExistence type="predicted"/>
<evidence type="ECO:0000313" key="3">
    <source>
        <dbReference type="Proteomes" id="UP000008383"/>
    </source>
</evidence>
<dbReference type="AlphaFoldDB" id="D4D8G1"/>
<dbReference type="KEGG" id="tve:TRV_03397"/>